<proteinExistence type="predicted"/>
<protein>
    <submittedName>
        <fullName evidence="1">Uncharacterized protein</fullName>
    </submittedName>
</protein>
<organism evidence="1">
    <name type="scientific">Tetraselmis sp. GSL018</name>
    <dbReference type="NCBI Taxonomy" id="582737"/>
    <lineage>
        <taxon>Eukaryota</taxon>
        <taxon>Viridiplantae</taxon>
        <taxon>Chlorophyta</taxon>
        <taxon>core chlorophytes</taxon>
        <taxon>Chlorodendrophyceae</taxon>
        <taxon>Chlorodendrales</taxon>
        <taxon>Chlorodendraceae</taxon>
        <taxon>Tetraselmis</taxon>
    </lineage>
</organism>
<reference evidence="1" key="1">
    <citation type="submission" date="2014-05" db="EMBL/GenBank/DDBJ databases">
        <title>The transcriptome of the halophilic microalga Tetraselmis sp. GSL018 isolated from the Great Salt Lake, Utah.</title>
        <authorList>
            <person name="Jinkerson R.E."/>
            <person name="D'Adamo S."/>
            <person name="Posewitz M.C."/>
        </authorList>
    </citation>
    <scope>NUCLEOTIDE SEQUENCE</scope>
    <source>
        <strain evidence="1">GSL018</strain>
    </source>
</reference>
<feature type="non-terminal residue" evidence="1">
    <location>
        <position position="1"/>
    </location>
</feature>
<name>A0A061R4F5_9CHLO</name>
<dbReference type="EMBL" id="GBEZ01018664">
    <property type="protein sequence ID" value="JAC67797.1"/>
    <property type="molecule type" value="Transcribed_RNA"/>
</dbReference>
<sequence length="186" mass="20500">SQPVDEVHGGDHDVALADVDVWRRRAAVAGAAPRLRLGQLKVYAEVRLYLEGAVNPLVDVERLFVDKLPLLVPDGVDPPVDVPPDSPAGRKLQLQAEVAEERELVAANPYAARAHFRLGPVTPPPFALVDRLDHQRQLWVFQRHPADLEACFAGHAKDKFATSALSYLKSRLTGDSIERVVLEELV</sequence>
<dbReference type="AlphaFoldDB" id="A0A061R4F5"/>
<gene>
    <name evidence="1" type="ORF">TSPGSL018_10219</name>
</gene>
<accession>A0A061R4F5</accession>
<evidence type="ECO:0000313" key="1">
    <source>
        <dbReference type="EMBL" id="JAC67797.1"/>
    </source>
</evidence>